<organism evidence="2 3">
    <name type="scientific">Peloplasma aerotolerans</name>
    <dbReference type="NCBI Taxonomy" id="3044389"/>
    <lineage>
        <taxon>Bacteria</taxon>
        <taxon>Bacillati</taxon>
        <taxon>Mycoplasmatota</taxon>
        <taxon>Mollicutes</taxon>
        <taxon>Acholeplasmatales</taxon>
        <taxon>Acholeplasmataceae</taxon>
        <taxon>Peloplasma</taxon>
    </lineage>
</organism>
<dbReference type="InterPro" id="IPR003959">
    <property type="entry name" value="ATPase_AAA_core"/>
</dbReference>
<dbReference type="Pfam" id="PF13304">
    <property type="entry name" value="AAA_21"/>
    <property type="match status" value="1"/>
</dbReference>
<dbReference type="InterPro" id="IPR027417">
    <property type="entry name" value="P-loop_NTPase"/>
</dbReference>
<gene>
    <name evidence="2" type="ORF">QJ521_00090</name>
</gene>
<keyword evidence="2" id="KW-0067">ATP-binding</keyword>
<dbReference type="EMBL" id="JASCXW010000001">
    <property type="protein sequence ID" value="MDI6451947.1"/>
    <property type="molecule type" value="Genomic_DNA"/>
</dbReference>
<evidence type="ECO:0000313" key="2">
    <source>
        <dbReference type="EMBL" id="MDI6451947.1"/>
    </source>
</evidence>
<keyword evidence="3" id="KW-1185">Reference proteome</keyword>
<dbReference type="GO" id="GO:0005524">
    <property type="term" value="F:ATP binding"/>
    <property type="evidence" value="ECO:0007669"/>
    <property type="project" value="UniProtKB-KW"/>
</dbReference>
<dbReference type="RefSeq" id="WP_282838326.1">
    <property type="nucleotide sequence ID" value="NZ_JASCXW010000001.1"/>
</dbReference>
<proteinExistence type="predicted"/>
<dbReference type="SUPFAM" id="SSF52540">
    <property type="entry name" value="P-loop containing nucleoside triphosphate hydrolases"/>
    <property type="match status" value="1"/>
</dbReference>
<accession>A0AAW6U5X7</accession>
<name>A0AAW6U5X7_9MOLU</name>
<feature type="domain" description="ATPase AAA-type core" evidence="1">
    <location>
        <begin position="53"/>
        <end position="338"/>
    </location>
</feature>
<dbReference type="GO" id="GO:0016887">
    <property type="term" value="F:ATP hydrolysis activity"/>
    <property type="evidence" value="ECO:0007669"/>
    <property type="project" value="InterPro"/>
</dbReference>
<sequence>MENYTNLLFVEIKGLSSYKDDVFTFDFLNKKNATFNDGELKTIINNIYVPTVIGIIGSNASGKTTAINILKWIVDLYINGKDVLQRIKDITSTNSTLYVDVILARHEIFNHVANYKTTIKHDEDGLYIKDEAVYFKDLSSRFTRHSILDFDESYGTKFNRDIFKKLKLDGKTITDENILKSMVLQKTESIARRFSSPDNIASHFITALNKDKLPSFDTISNKLIQYLDQSIKNIELIDTGNPKLDGSIYKATFVDGREYIDTAQNLSRILSSGTNRGIRLFMAAEQTLKTGGYLFVDEIEVSFHKTLVIDLIKLFYSRQTNPFGSTLVLTTHYTEIIDSIRRTDSIYLCNKCEKGKLELNSYSKYITRNDIKKSDPYLANLIEVPTTPSYEKFMLYRNTLIQELTRDKDNRVDSTQR</sequence>
<reference evidence="2" key="1">
    <citation type="submission" date="2023-05" db="EMBL/GenBank/DDBJ databases">
        <title>Mariniplasma microaerophilum sp. nov., a novel anaerobic mollicute isolated from terrestrial mud volcano, Taman Peninsula, Russia.</title>
        <authorList>
            <person name="Khomyakova M.A."/>
            <person name="Merkel A.Y."/>
            <person name="Slobodkin A.I."/>
        </authorList>
    </citation>
    <scope>NUCLEOTIDE SEQUENCE</scope>
    <source>
        <strain evidence="2">M4Ah</strain>
    </source>
</reference>
<dbReference type="PANTHER" id="PTHR40396:SF1">
    <property type="entry name" value="ATPASE AAA-TYPE CORE DOMAIN-CONTAINING PROTEIN"/>
    <property type="match status" value="1"/>
</dbReference>
<comment type="caution">
    <text evidence="2">The sequence shown here is derived from an EMBL/GenBank/DDBJ whole genome shotgun (WGS) entry which is preliminary data.</text>
</comment>
<evidence type="ECO:0000313" key="3">
    <source>
        <dbReference type="Proteomes" id="UP001431532"/>
    </source>
</evidence>
<evidence type="ECO:0000259" key="1">
    <source>
        <dbReference type="Pfam" id="PF13304"/>
    </source>
</evidence>
<dbReference type="PANTHER" id="PTHR40396">
    <property type="entry name" value="ATPASE-LIKE PROTEIN"/>
    <property type="match status" value="1"/>
</dbReference>
<dbReference type="AlphaFoldDB" id="A0AAW6U5X7"/>
<protein>
    <submittedName>
        <fullName evidence="2">ATP-binding protein</fullName>
    </submittedName>
</protein>
<dbReference type="Proteomes" id="UP001431532">
    <property type="component" value="Unassembled WGS sequence"/>
</dbReference>
<keyword evidence="2" id="KW-0547">Nucleotide-binding</keyword>
<dbReference type="Gene3D" id="3.40.50.300">
    <property type="entry name" value="P-loop containing nucleotide triphosphate hydrolases"/>
    <property type="match status" value="1"/>
</dbReference>